<keyword evidence="3" id="KW-1185">Reference proteome</keyword>
<dbReference type="SUPFAM" id="SSF51126">
    <property type="entry name" value="Pectin lyase-like"/>
    <property type="match status" value="1"/>
</dbReference>
<feature type="non-terminal residue" evidence="2">
    <location>
        <position position="1"/>
    </location>
</feature>
<dbReference type="InterPro" id="IPR011050">
    <property type="entry name" value="Pectin_lyase_fold/virulence"/>
</dbReference>
<feature type="region of interest" description="Disordered" evidence="1">
    <location>
        <begin position="209"/>
        <end position="270"/>
    </location>
</feature>
<evidence type="ECO:0000256" key="1">
    <source>
        <dbReference type="SAM" id="MobiDB-lite"/>
    </source>
</evidence>
<dbReference type="EMBL" id="FOCX01000019">
    <property type="protein sequence ID" value="SEO79610.1"/>
    <property type="molecule type" value="Genomic_DNA"/>
</dbReference>
<name>A0A1H8SLE3_9EURY</name>
<feature type="region of interest" description="Disordered" evidence="1">
    <location>
        <begin position="465"/>
        <end position="487"/>
    </location>
</feature>
<sequence>ISAEGATFDIEATGSDWVVRNVGIKGVWDQYEKREPFRAAVDRGSTGRIENFYFADGAPDDAYPGVTGIYVYRNHAGTLRIDRTNIQDMPDNAIYASTPGYPDTDEYPLPEGGGGVVEITNSYAADCQAAHFRLGTAGSFARNCVAVGGEGGHRGFLGRFDTTRAIDCDFVGHSRGDVVCGTFGWPSSTSATVSVEDCRFETVGDLTYTGDVVGESTGTPRTEPPAGVPRSPEEAAAGGADSDSSDGSTDDSTGTSLPSTLTVETTEGGPLVEYEFTVEGTVANGDAADSNDTITDEGETATVTGATGNGYTDSFQFEGDLTDWSASVASDHYRVLVDGAEIDPTDAGGKTLTIETTESGPLVEYEFTVDGSVTKRDAADGNDTVTETDGTATVTGVTGNGYTDSFRFEGDLTDWTASVASDHYRVLVDGEEIDATGVGGPTTLTVETDADSPAVSYEFSVDGTVSRGPTAEGGSSIASDTISGEDPATVSGVTGRGYADDFEFEGTLLNWSADVDADEYRLLLDGETVDPSEI</sequence>
<dbReference type="Proteomes" id="UP000198775">
    <property type="component" value="Unassembled WGS sequence"/>
</dbReference>
<gene>
    <name evidence="2" type="ORF">SAMN05216388_101985</name>
</gene>
<protein>
    <submittedName>
        <fullName evidence="2">Uncharacterized protein</fullName>
    </submittedName>
</protein>
<proteinExistence type="predicted"/>
<evidence type="ECO:0000313" key="2">
    <source>
        <dbReference type="EMBL" id="SEO79610.1"/>
    </source>
</evidence>
<reference evidence="3" key="1">
    <citation type="submission" date="2016-10" db="EMBL/GenBank/DDBJ databases">
        <authorList>
            <person name="Varghese N."/>
            <person name="Submissions S."/>
        </authorList>
    </citation>
    <scope>NUCLEOTIDE SEQUENCE [LARGE SCALE GENOMIC DNA]</scope>
    <source>
        <strain evidence="3">IBRC-M 10043</strain>
    </source>
</reference>
<feature type="compositionally biased region" description="Low complexity" evidence="1">
    <location>
        <begin position="234"/>
        <end position="262"/>
    </location>
</feature>
<accession>A0A1H8SLE3</accession>
<dbReference type="RefSeq" id="WP_092662476.1">
    <property type="nucleotide sequence ID" value="NZ_FOCX01000019.1"/>
</dbReference>
<evidence type="ECO:0000313" key="3">
    <source>
        <dbReference type="Proteomes" id="UP000198775"/>
    </source>
</evidence>
<organism evidence="2 3">
    <name type="scientific">Halorientalis persicus</name>
    <dbReference type="NCBI Taxonomy" id="1367881"/>
    <lineage>
        <taxon>Archaea</taxon>
        <taxon>Methanobacteriati</taxon>
        <taxon>Methanobacteriota</taxon>
        <taxon>Stenosarchaea group</taxon>
        <taxon>Halobacteria</taxon>
        <taxon>Halobacteriales</taxon>
        <taxon>Haloarculaceae</taxon>
        <taxon>Halorientalis</taxon>
    </lineage>
</organism>
<dbReference type="AlphaFoldDB" id="A0A1H8SLE3"/>